<proteinExistence type="predicted"/>
<accession>A0AC35TSN2</accession>
<reference evidence="2" key="1">
    <citation type="submission" date="2016-11" db="UniProtKB">
        <authorList>
            <consortium name="WormBaseParasite"/>
        </authorList>
    </citation>
    <scope>IDENTIFICATION</scope>
    <source>
        <strain evidence="2">KR3021</strain>
    </source>
</reference>
<protein>
    <submittedName>
        <fullName evidence="2">I-set domain-containing protein</fullName>
    </submittedName>
</protein>
<dbReference type="WBParaSite" id="RSKR_0000382100.1">
    <property type="protein sequence ID" value="RSKR_0000382100.1"/>
    <property type="gene ID" value="RSKR_0000382100"/>
</dbReference>
<evidence type="ECO:0000313" key="1">
    <source>
        <dbReference type="Proteomes" id="UP000095286"/>
    </source>
</evidence>
<dbReference type="Proteomes" id="UP000095286">
    <property type="component" value="Unplaced"/>
</dbReference>
<organism evidence="1 2">
    <name type="scientific">Rhabditophanes sp. KR3021</name>
    <dbReference type="NCBI Taxonomy" id="114890"/>
    <lineage>
        <taxon>Eukaryota</taxon>
        <taxon>Metazoa</taxon>
        <taxon>Ecdysozoa</taxon>
        <taxon>Nematoda</taxon>
        <taxon>Chromadorea</taxon>
        <taxon>Rhabditida</taxon>
        <taxon>Tylenchina</taxon>
        <taxon>Panagrolaimomorpha</taxon>
        <taxon>Strongyloidoidea</taxon>
        <taxon>Alloionematidae</taxon>
        <taxon>Rhabditophanes</taxon>
    </lineage>
</organism>
<sequence length="77" mass="8629">MVCPPFFEKAPSVAARPDGTVLFECLCNANPEPKITWKFKGNEITPDNRICMKIKKIVGKWAVTMTLKNPTQADQGY</sequence>
<name>A0AC35TSN2_9BILA</name>
<evidence type="ECO:0000313" key="2">
    <source>
        <dbReference type="WBParaSite" id="RSKR_0000382100.1"/>
    </source>
</evidence>